<dbReference type="EMBL" id="SGWQ01000016">
    <property type="protein sequence ID" value="RZS30607.1"/>
    <property type="molecule type" value="Genomic_DNA"/>
</dbReference>
<organism evidence="4 5">
    <name type="scientific">Herbihabitans rhizosphaerae</name>
    <dbReference type="NCBI Taxonomy" id="1872711"/>
    <lineage>
        <taxon>Bacteria</taxon>
        <taxon>Bacillati</taxon>
        <taxon>Actinomycetota</taxon>
        <taxon>Actinomycetes</taxon>
        <taxon>Pseudonocardiales</taxon>
        <taxon>Pseudonocardiaceae</taxon>
        <taxon>Herbihabitans</taxon>
    </lineage>
</organism>
<proteinExistence type="predicted"/>
<dbReference type="AlphaFoldDB" id="A0A4Q7KC80"/>
<evidence type="ECO:0000313" key="5">
    <source>
        <dbReference type="Proteomes" id="UP000294257"/>
    </source>
</evidence>
<accession>A0A4Q7KC80</accession>
<dbReference type="RefSeq" id="WP_130348524.1">
    <property type="nucleotide sequence ID" value="NZ_SGWQ01000016.1"/>
</dbReference>
<evidence type="ECO:0000256" key="1">
    <source>
        <dbReference type="SAM" id="MobiDB-lite"/>
    </source>
</evidence>
<gene>
    <name evidence="4" type="ORF">EV193_116128</name>
</gene>
<dbReference type="Pfam" id="PF06259">
    <property type="entry name" value="Abhydrolase_8"/>
    <property type="match status" value="1"/>
</dbReference>
<keyword evidence="4" id="KW-0378">Hydrolase</keyword>
<evidence type="ECO:0000313" key="4">
    <source>
        <dbReference type="EMBL" id="RZS30607.1"/>
    </source>
</evidence>
<dbReference type="InterPro" id="IPR029058">
    <property type="entry name" value="AB_hydrolase_fold"/>
</dbReference>
<evidence type="ECO:0000259" key="2">
    <source>
        <dbReference type="Pfam" id="PF06259"/>
    </source>
</evidence>
<dbReference type="Proteomes" id="UP000294257">
    <property type="component" value="Unassembled WGS sequence"/>
</dbReference>
<keyword evidence="5" id="KW-1185">Reference proteome</keyword>
<dbReference type="SUPFAM" id="SSF53474">
    <property type="entry name" value="alpha/beta-Hydrolases"/>
    <property type="match status" value="1"/>
</dbReference>
<dbReference type="InterPro" id="IPR010427">
    <property type="entry name" value="DUF1023"/>
</dbReference>
<reference evidence="4 5" key="1">
    <citation type="submission" date="2019-02" db="EMBL/GenBank/DDBJ databases">
        <title>Genomic Encyclopedia of Type Strains, Phase IV (KMG-IV): sequencing the most valuable type-strain genomes for metagenomic binning, comparative biology and taxonomic classification.</title>
        <authorList>
            <person name="Goeker M."/>
        </authorList>
    </citation>
    <scope>NUCLEOTIDE SEQUENCE [LARGE SCALE GENOMIC DNA]</scope>
    <source>
        <strain evidence="4 5">DSM 101727</strain>
    </source>
</reference>
<dbReference type="Pfam" id="PF22905">
    <property type="entry name" value="Hydro_N_hd"/>
    <property type="match status" value="1"/>
</dbReference>
<dbReference type="Gene3D" id="3.40.50.1820">
    <property type="entry name" value="alpha/beta hydrolase"/>
    <property type="match status" value="1"/>
</dbReference>
<name>A0A4Q7KC80_9PSEU</name>
<dbReference type="OrthoDB" id="5969911at2"/>
<dbReference type="InterPro" id="IPR054469">
    <property type="entry name" value="Pred_hydrolase_N"/>
</dbReference>
<feature type="region of interest" description="Disordered" evidence="1">
    <location>
        <begin position="481"/>
        <end position="506"/>
    </location>
</feature>
<evidence type="ECO:0000259" key="3">
    <source>
        <dbReference type="Pfam" id="PF22905"/>
    </source>
</evidence>
<feature type="domain" description="Predicted hydrolase N-terminal" evidence="3">
    <location>
        <begin position="5"/>
        <end position="192"/>
    </location>
</feature>
<comment type="caution">
    <text evidence="4">The sequence shown here is derived from an EMBL/GenBank/DDBJ whole genome shotgun (WGS) entry which is preliminary data.</text>
</comment>
<protein>
    <submittedName>
        <fullName evidence="4">Alpha/beta hydrolase family protein</fullName>
    </submittedName>
</protein>
<feature type="domain" description="DUF1023" evidence="2">
    <location>
        <begin position="318"/>
        <end position="491"/>
    </location>
</feature>
<dbReference type="GO" id="GO:0016787">
    <property type="term" value="F:hydrolase activity"/>
    <property type="evidence" value="ECO:0007669"/>
    <property type="project" value="UniProtKB-KW"/>
</dbReference>
<sequence>MVDFSLAALAPQASPNPLPLQQKLLRGSPVEIANLASSFANAAGDADYARVLSTRATSLAKGGYVVDNQGVEPGEARQTQQLLGNSKTAMRAIAATLNGISNDLQTGVINANKAIVAVRGELPAIARAYNAAVARLRAVPGISQAEFDIERARLERQFQQQAVRRIGDAGTAVRAAVTTYETRLAGAQRTLSTLGYAPPSGLNTANSNPLNVPVPPAGTNPKTVAAWWLGLDKATQDHLIGHQYRTIGNLNGVSAVARDQANRIALEEGSHSSDPRVRANAISIQDALDKRTAQFEKQGVPVQLLAYERDAFPHDAKFAIAIGNVDTANNVSVLVPGLNTTNASASSLSGHAAAIYNATHNLDPTQSTATIAWFGYDPPNNERSPAGNYDVQKEDISRAAGGALARDVAGIRATNAAVSGQDPHITAIGHSYGSNVVSRAAHDHHLQANDLVLVGSVGAGDGINSVEDYPDQYDGHVYSGAETDDGIRHNGRVLNGHGGDPNSPDFGARVFDAESENTGADAHSNYFDSNSHNTLRNIGSIASGHGVAIPVRDPDAFRPVNPLPTGPDIPRIRPR</sequence>